<name>A0A1H0WTR3_9BURK</name>
<keyword evidence="3" id="KW-0378">Hydrolase</keyword>
<dbReference type="PANTHER" id="PTHR22946">
    <property type="entry name" value="DIENELACTONE HYDROLASE DOMAIN-CONTAINING PROTEIN-RELATED"/>
    <property type="match status" value="1"/>
</dbReference>
<evidence type="ECO:0000256" key="1">
    <source>
        <dbReference type="SAM" id="MobiDB-lite"/>
    </source>
</evidence>
<keyword evidence="4" id="KW-1185">Reference proteome</keyword>
<organism evidence="3 4">
    <name type="scientific">Paracidovorax cattleyae</name>
    <dbReference type="NCBI Taxonomy" id="80868"/>
    <lineage>
        <taxon>Bacteria</taxon>
        <taxon>Pseudomonadati</taxon>
        <taxon>Pseudomonadota</taxon>
        <taxon>Betaproteobacteria</taxon>
        <taxon>Burkholderiales</taxon>
        <taxon>Comamonadaceae</taxon>
        <taxon>Paracidovorax</taxon>
    </lineage>
</organism>
<gene>
    <name evidence="3" type="ORF">SAMN04489708_1573</name>
</gene>
<dbReference type="OrthoDB" id="192696at2"/>
<dbReference type="Proteomes" id="UP000199317">
    <property type="component" value="Unassembled WGS sequence"/>
</dbReference>
<dbReference type="PIRSF" id="PIRSF031982">
    <property type="entry name" value="UCP031982_abhydr"/>
    <property type="match status" value="1"/>
</dbReference>
<keyword evidence="2" id="KW-0732">Signal</keyword>
<dbReference type="InterPro" id="IPR050261">
    <property type="entry name" value="FrsA_esterase"/>
</dbReference>
<proteinExistence type="predicted"/>
<feature type="signal peptide" evidence="2">
    <location>
        <begin position="1"/>
        <end position="21"/>
    </location>
</feature>
<dbReference type="RefSeq" id="WP_143016015.1">
    <property type="nucleotide sequence ID" value="NZ_FNJL01000057.1"/>
</dbReference>
<feature type="chain" id="PRO_5011770666" evidence="2">
    <location>
        <begin position="22"/>
        <end position="338"/>
    </location>
</feature>
<dbReference type="InterPro" id="IPR016986">
    <property type="entry name" value="UCP031982_abhydr"/>
</dbReference>
<protein>
    <submittedName>
        <fullName evidence="3">Predicted dienelactone hydrolase</fullName>
    </submittedName>
</protein>
<dbReference type="AlphaFoldDB" id="A0A1H0WTR3"/>
<evidence type="ECO:0000313" key="3">
    <source>
        <dbReference type="EMBL" id="SDP93979.1"/>
    </source>
</evidence>
<evidence type="ECO:0000313" key="4">
    <source>
        <dbReference type="Proteomes" id="UP000199317"/>
    </source>
</evidence>
<accession>A0A1H0WTR3</accession>
<evidence type="ECO:0000256" key="2">
    <source>
        <dbReference type="SAM" id="SignalP"/>
    </source>
</evidence>
<reference evidence="4" key="1">
    <citation type="submission" date="2016-10" db="EMBL/GenBank/DDBJ databases">
        <authorList>
            <person name="Varghese N."/>
            <person name="Submissions S."/>
        </authorList>
    </citation>
    <scope>NUCLEOTIDE SEQUENCE [LARGE SCALE GENOMIC DNA]</scope>
    <source>
        <strain evidence="4">DSM 17101</strain>
    </source>
</reference>
<dbReference type="GO" id="GO:0016787">
    <property type="term" value="F:hydrolase activity"/>
    <property type="evidence" value="ECO:0007669"/>
    <property type="project" value="UniProtKB-KW"/>
</dbReference>
<dbReference type="InterPro" id="IPR029058">
    <property type="entry name" value="AB_hydrolase_fold"/>
</dbReference>
<dbReference type="SUPFAM" id="SSF53474">
    <property type="entry name" value="alpha/beta-Hydrolases"/>
    <property type="match status" value="1"/>
</dbReference>
<dbReference type="EMBL" id="FNJL01000057">
    <property type="protein sequence ID" value="SDP93979.1"/>
    <property type="molecule type" value="Genomic_DNA"/>
</dbReference>
<dbReference type="Gene3D" id="3.40.50.1820">
    <property type="entry name" value="alpha/beta hydrolase"/>
    <property type="match status" value="1"/>
</dbReference>
<sequence length="338" mass="35011">MTLRHLLCLAALCLSTTLTQAAGPDFIEVPANANGQPQPHHAGIARIEVSADIPFEALVWYPTDAAERSWQIGPFPIPATRNAGVADGKFPVVLLSHGGGPGGGTPLVLRQVSAHLARQGYVVIAPFHGKTGLRGRPMQVKLALDAVLADPRFNPHVDPARLGMLGFSLGGAVTLELAGAVPNQAHFDAYCAAHPNDVMSCVDAPDKGDASAAPKHPSASGEVPPSPQLPLKAIALLDPLAALYPSSGLQTVTMPVLLFRPQQSQLSGDGNAAGLAAALPHAPQYQTLPGGHFVLIDICPPVLQAEAAEVCTDPQGVDRAAVHAAIESTIAAFFGKHL</sequence>
<feature type="region of interest" description="Disordered" evidence="1">
    <location>
        <begin position="203"/>
        <end position="226"/>
    </location>
</feature>